<organism evidence="2 3">
    <name type="scientific">Paragonimus skrjabini miyazakii</name>
    <dbReference type="NCBI Taxonomy" id="59628"/>
    <lineage>
        <taxon>Eukaryota</taxon>
        <taxon>Metazoa</taxon>
        <taxon>Spiralia</taxon>
        <taxon>Lophotrochozoa</taxon>
        <taxon>Platyhelminthes</taxon>
        <taxon>Trematoda</taxon>
        <taxon>Digenea</taxon>
        <taxon>Plagiorchiida</taxon>
        <taxon>Troglotremata</taxon>
        <taxon>Troglotrematidae</taxon>
        <taxon>Paragonimus</taxon>
    </lineage>
</organism>
<gene>
    <name evidence="2" type="ORF">EG68_10331</name>
</gene>
<feature type="region of interest" description="Disordered" evidence="1">
    <location>
        <begin position="63"/>
        <end position="83"/>
    </location>
</feature>
<protein>
    <submittedName>
        <fullName evidence="2">Uncharacterized protein</fullName>
    </submittedName>
</protein>
<feature type="compositionally biased region" description="Polar residues" evidence="1">
    <location>
        <begin position="320"/>
        <end position="335"/>
    </location>
</feature>
<sequence length="732" mass="80638">MHSFPLHPLSEASSLRNALKSESTVSYEAKGAGDLPYSVNRKNHTHRWLHCFKMKRINRCDSTCGSRRRRNSPKFQQPVLQPTSSLTELNDEVDGSSRLSSLCINSNYIHRYVNGSFPKHGTVLKSNHASSKDPPEATCGSRLYVEVCQTVQPVCTQIVGETQQPALTLTTALSTVETDVSSSAAACCDTSHTPAQIQLVDTCTQPSSTVCSSPFSPKPDPSDYISTQSSLGAICSSRFGTVPSKSEFHTIQLSQLHLTQSLLSSSTSSVQYTVSENPATWEPTSKSTKISSVLTKSEQQWPTYQPDKVKVPETGDSKDVNNTQKKCSPCSQKPEGNTHLNTLNKLTTTRRRSNKVHLSHSCSNRNANPVIIHPVDKPATKRSISVASQKHECSSTTSLKRTRSSELPKPKSMIPVPRKNLRPKAATLTTSCTNFPTRKNNERKPIKLHRLQNSHSCSPTVANACDVQHISTKPKVSSREPKVTQTQKMASCGIKSRRKRWTSLTDSHKISANLGKTDTNTKPLKRTVINKDETSHFSGGDSSLTTAGIMALAETSDLLGEASIRSLDRELNRLCFGKNVATSVSSEHGRTQGAVGDAVSNRSSFITTEPSAYPASSVLHPSLSVCNFPTVPLWPPFAYLPSIPTMEDLLKFYHHIQHSPSPHPLFTAAYPAATTLMTSMPPSYHPWYIGASPDWTMFVKNQSNYAHPRRMRPNSVPRMVRHSRSRIPRMKV</sequence>
<comment type="caution">
    <text evidence="2">The sequence shown here is derived from an EMBL/GenBank/DDBJ whole genome shotgun (WGS) entry which is preliminary data.</text>
</comment>
<reference evidence="2" key="1">
    <citation type="submission" date="2019-07" db="EMBL/GenBank/DDBJ databases">
        <title>Annotation for the trematode Paragonimus miyazaki's.</title>
        <authorList>
            <person name="Choi Y.-J."/>
        </authorList>
    </citation>
    <scope>NUCLEOTIDE SEQUENCE</scope>
    <source>
        <strain evidence="2">Japan</strain>
    </source>
</reference>
<feature type="region of interest" description="Disordered" evidence="1">
    <location>
        <begin position="275"/>
        <end position="340"/>
    </location>
</feature>
<evidence type="ECO:0000256" key="1">
    <source>
        <dbReference type="SAM" id="MobiDB-lite"/>
    </source>
</evidence>
<feature type="region of interest" description="Disordered" evidence="1">
    <location>
        <begin position="388"/>
        <end position="417"/>
    </location>
</feature>
<feature type="compositionally biased region" description="Basic and acidic residues" evidence="1">
    <location>
        <begin position="307"/>
        <end position="319"/>
    </location>
</feature>
<dbReference type="Proteomes" id="UP000822476">
    <property type="component" value="Unassembled WGS sequence"/>
</dbReference>
<evidence type="ECO:0000313" key="2">
    <source>
        <dbReference type="EMBL" id="KAF7232121.1"/>
    </source>
</evidence>
<dbReference type="AlphaFoldDB" id="A0A8S9Y8I7"/>
<keyword evidence="3" id="KW-1185">Reference proteome</keyword>
<evidence type="ECO:0000313" key="3">
    <source>
        <dbReference type="Proteomes" id="UP000822476"/>
    </source>
</evidence>
<feature type="compositionally biased region" description="Polar residues" evidence="1">
    <location>
        <begin position="73"/>
        <end position="83"/>
    </location>
</feature>
<accession>A0A8S9Y8I7</accession>
<dbReference type="OrthoDB" id="10682136at2759"/>
<proteinExistence type="predicted"/>
<name>A0A8S9Y8I7_9TREM</name>
<feature type="compositionally biased region" description="Polar residues" evidence="1">
    <location>
        <begin position="276"/>
        <end position="303"/>
    </location>
</feature>
<dbReference type="EMBL" id="JTDE01022056">
    <property type="protein sequence ID" value="KAF7232121.1"/>
    <property type="molecule type" value="Genomic_DNA"/>
</dbReference>